<evidence type="ECO:0000313" key="1">
    <source>
        <dbReference type="EMBL" id="KAI0058327.1"/>
    </source>
</evidence>
<accession>A0ACB8SQ08</accession>
<reference evidence="1" key="2">
    <citation type="journal article" date="2022" name="New Phytol.">
        <title>Evolutionary transition to the ectomycorrhizal habit in the genomes of a hyperdiverse lineage of mushroom-forming fungi.</title>
        <authorList>
            <person name="Looney B."/>
            <person name="Miyauchi S."/>
            <person name="Morin E."/>
            <person name="Drula E."/>
            <person name="Courty P.E."/>
            <person name="Kohler A."/>
            <person name="Kuo A."/>
            <person name="LaButti K."/>
            <person name="Pangilinan J."/>
            <person name="Lipzen A."/>
            <person name="Riley R."/>
            <person name="Andreopoulos W."/>
            <person name="He G."/>
            <person name="Johnson J."/>
            <person name="Nolan M."/>
            <person name="Tritt A."/>
            <person name="Barry K.W."/>
            <person name="Grigoriev I.V."/>
            <person name="Nagy L.G."/>
            <person name="Hibbett D."/>
            <person name="Henrissat B."/>
            <person name="Matheny P.B."/>
            <person name="Labbe J."/>
            <person name="Martin F.M."/>
        </authorList>
    </citation>
    <scope>NUCLEOTIDE SEQUENCE</scope>
    <source>
        <strain evidence="1">HHB10654</strain>
    </source>
</reference>
<protein>
    <submittedName>
        <fullName evidence="1">Uncharacterized protein</fullName>
    </submittedName>
</protein>
<reference evidence="1" key="1">
    <citation type="submission" date="2021-03" db="EMBL/GenBank/DDBJ databases">
        <authorList>
            <consortium name="DOE Joint Genome Institute"/>
            <person name="Ahrendt S."/>
            <person name="Looney B.P."/>
            <person name="Miyauchi S."/>
            <person name="Morin E."/>
            <person name="Drula E."/>
            <person name="Courty P.E."/>
            <person name="Chicoki N."/>
            <person name="Fauchery L."/>
            <person name="Kohler A."/>
            <person name="Kuo A."/>
            <person name="Labutti K."/>
            <person name="Pangilinan J."/>
            <person name="Lipzen A."/>
            <person name="Riley R."/>
            <person name="Andreopoulos W."/>
            <person name="He G."/>
            <person name="Johnson J."/>
            <person name="Barry K.W."/>
            <person name="Grigoriev I.V."/>
            <person name="Nagy L."/>
            <person name="Hibbett D."/>
            <person name="Henrissat B."/>
            <person name="Matheny P.B."/>
            <person name="Labbe J."/>
            <person name="Martin F."/>
        </authorList>
    </citation>
    <scope>NUCLEOTIDE SEQUENCE</scope>
    <source>
        <strain evidence="1">HHB10654</strain>
    </source>
</reference>
<organism evidence="1 2">
    <name type="scientific">Artomyces pyxidatus</name>
    <dbReference type="NCBI Taxonomy" id="48021"/>
    <lineage>
        <taxon>Eukaryota</taxon>
        <taxon>Fungi</taxon>
        <taxon>Dikarya</taxon>
        <taxon>Basidiomycota</taxon>
        <taxon>Agaricomycotina</taxon>
        <taxon>Agaricomycetes</taxon>
        <taxon>Russulales</taxon>
        <taxon>Auriscalpiaceae</taxon>
        <taxon>Artomyces</taxon>
    </lineage>
</organism>
<evidence type="ECO:0000313" key="2">
    <source>
        <dbReference type="Proteomes" id="UP000814140"/>
    </source>
</evidence>
<gene>
    <name evidence="1" type="ORF">BV25DRAFT_1282862</name>
</gene>
<proteinExistence type="predicted"/>
<dbReference type="Proteomes" id="UP000814140">
    <property type="component" value="Unassembled WGS sequence"/>
</dbReference>
<comment type="caution">
    <text evidence="1">The sequence shown here is derived from an EMBL/GenBank/DDBJ whole genome shotgun (WGS) entry which is preliminary data.</text>
</comment>
<keyword evidence="2" id="KW-1185">Reference proteome</keyword>
<dbReference type="EMBL" id="MU277236">
    <property type="protein sequence ID" value="KAI0058327.1"/>
    <property type="molecule type" value="Genomic_DNA"/>
</dbReference>
<name>A0ACB8SQ08_9AGAM</name>
<sequence>MSWTMAGDLAAALMWTVDGQSGGARDPLLSSSRLRRGHERCGCNVDQEGERRDVERWWRMLAHVDDEWNERGACFLRRTTSHVRDSG</sequence>